<name>E2NF91_9BACE</name>
<organism evidence="2 3">
    <name type="scientific">Bacteroides cellulosilyticus DSM 14838</name>
    <dbReference type="NCBI Taxonomy" id="537012"/>
    <lineage>
        <taxon>Bacteria</taxon>
        <taxon>Pseudomonadati</taxon>
        <taxon>Bacteroidota</taxon>
        <taxon>Bacteroidia</taxon>
        <taxon>Bacteroidales</taxon>
        <taxon>Bacteroidaceae</taxon>
        <taxon>Bacteroides</taxon>
    </lineage>
</organism>
<feature type="domain" description="ApeI dehydratase-like" evidence="1">
    <location>
        <begin position="18"/>
        <end position="104"/>
    </location>
</feature>
<dbReference type="RefSeq" id="WP_007212319.1">
    <property type="nucleotide sequence ID" value="NZ_EQ973491.1"/>
</dbReference>
<dbReference type="Proteomes" id="UP000003711">
    <property type="component" value="Unassembled WGS sequence"/>
</dbReference>
<dbReference type="InterPro" id="IPR029069">
    <property type="entry name" value="HotDog_dom_sf"/>
</dbReference>
<dbReference type="EMBL" id="ACCH01000211">
    <property type="protein sequence ID" value="EEF89425.1"/>
    <property type="molecule type" value="Genomic_DNA"/>
</dbReference>
<dbReference type="Gene3D" id="3.10.129.10">
    <property type="entry name" value="Hotdog Thioesterase"/>
    <property type="match status" value="1"/>
</dbReference>
<dbReference type="InterPro" id="IPR054545">
    <property type="entry name" value="ApeI-like"/>
</dbReference>
<dbReference type="SUPFAM" id="SSF54637">
    <property type="entry name" value="Thioesterase/thiol ester dehydrase-isomerase"/>
    <property type="match status" value="1"/>
</dbReference>
<dbReference type="AlphaFoldDB" id="E2NF91"/>
<comment type="caution">
    <text evidence="2">The sequence shown here is derived from an EMBL/GenBank/DDBJ whole genome shotgun (WGS) entry which is preliminary data.</text>
</comment>
<protein>
    <recommendedName>
        <fullName evidence="1">ApeI dehydratase-like domain-containing protein</fullName>
    </recommendedName>
</protein>
<evidence type="ECO:0000313" key="2">
    <source>
        <dbReference type="EMBL" id="EEF89425.1"/>
    </source>
</evidence>
<gene>
    <name evidence="2" type="ORF">BACCELL_02962</name>
</gene>
<reference evidence="2 3" key="2">
    <citation type="submission" date="2009-01" db="EMBL/GenBank/DDBJ databases">
        <title>Draft genome sequence of Bacteroides cellulosilyticus (DSM 14838).</title>
        <authorList>
            <person name="Sudarsanam P."/>
            <person name="Ley R."/>
            <person name="Guruge J."/>
            <person name="Turnbaugh P.J."/>
            <person name="Mahowald M."/>
            <person name="Liep D."/>
            <person name="Gordon J."/>
        </authorList>
    </citation>
    <scope>NUCLEOTIDE SEQUENCE [LARGE SCALE GENOMIC DNA]</scope>
    <source>
        <strain evidence="2 3">DSM 14838</strain>
    </source>
</reference>
<evidence type="ECO:0000313" key="3">
    <source>
        <dbReference type="Proteomes" id="UP000003711"/>
    </source>
</evidence>
<dbReference type="Pfam" id="PF22818">
    <property type="entry name" value="ApeI-like"/>
    <property type="match status" value="1"/>
</dbReference>
<evidence type="ECO:0000259" key="1">
    <source>
        <dbReference type="Pfam" id="PF22818"/>
    </source>
</evidence>
<proteinExistence type="predicted"/>
<dbReference type="HOGENOM" id="CLU_078912_5_0_10"/>
<sequence length="125" mass="14175">MAELLPNFYKVTHSEHINETDWVVQVMLNPQHAIYNGHFPKQPVVPGVCMLQIIKECIEKIQQTPLQYKQIASCKFLSVINPNETPELKLSLTIKKNETDTFQILAEGASSKDICIKLKAQLIGK</sequence>
<accession>E2NF91</accession>
<reference evidence="2 3" key="1">
    <citation type="submission" date="2008-12" db="EMBL/GenBank/DDBJ databases">
        <authorList>
            <person name="Fulton L."/>
            <person name="Clifton S."/>
            <person name="Fulton B."/>
            <person name="Xu J."/>
            <person name="Minx P."/>
            <person name="Pepin K.H."/>
            <person name="Johnson M."/>
            <person name="Bhonagiri V."/>
            <person name="Nash W.E."/>
            <person name="Mardis E.R."/>
            <person name="Wilson R.K."/>
        </authorList>
    </citation>
    <scope>NUCLEOTIDE SEQUENCE [LARGE SCALE GENOMIC DNA]</scope>
    <source>
        <strain evidence="2 3">DSM 14838</strain>
    </source>
</reference>